<name>A0A132B617_MOLSC</name>
<reference evidence="2 3" key="1">
    <citation type="submission" date="2015-10" db="EMBL/GenBank/DDBJ databases">
        <title>Full genome of DAOMC 229536 Phialocephala scopiformis, a fungal endophyte of spruce producing the potent anti-insectan compound rugulosin.</title>
        <authorList>
            <consortium name="DOE Joint Genome Institute"/>
            <person name="Walker A.K."/>
            <person name="Frasz S.L."/>
            <person name="Seifert K.A."/>
            <person name="Miller J.D."/>
            <person name="Mondo S.J."/>
            <person name="Labutti K."/>
            <person name="Lipzen A."/>
            <person name="Dockter R."/>
            <person name="Kennedy M."/>
            <person name="Grigoriev I.V."/>
            <person name="Spatafora J.W."/>
        </authorList>
    </citation>
    <scope>NUCLEOTIDE SEQUENCE [LARGE SCALE GENOMIC DNA]</scope>
    <source>
        <strain evidence="2 3">CBS 120377</strain>
    </source>
</reference>
<keyword evidence="1" id="KW-0472">Membrane</keyword>
<gene>
    <name evidence="2" type="ORF">LY89DRAFT_789792</name>
</gene>
<keyword evidence="3" id="KW-1185">Reference proteome</keyword>
<keyword evidence="1" id="KW-0812">Transmembrane</keyword>
<dbReference type="KEGG" id="psco:LY89DRAFT_789792"/>
<dbReference type="GeneID" id="28833020"/>
<evidence type="ECO:0000313" key="3">
    <source>
        <dbReference type="Proteomes" id="UP000070700"/>
    </source>
</evidence>
<dbReference type="EMBL" id="KQ947440">
    <property type="protein sequence ID" value="KUJ07334.1"/>
    <property type="molecule type" value="Genomic_DNA"/>
</dbReference>
<dbReference type="RefSeq" id="XP_018061689.1">
    <property type="nucleotide sequence ID" value="XM_018223294.1"/>
</dbReference>
<protein>
    <submittedName>
        <fullName evidence="2">Uncharacterized protein</fullName>
    </submittedName>
</protein>
<proteinExistence type="predicted"/>
<dbReference type="AlphaFoldDB" id="A0A132B617"/>
<dbReference type="InParanoid" id="A0A132B617"/>
<accession>A0A132B617</accession>
<dbReference type="Proteomes" id="UP000070700">
    <property type="component" value="Unassembled WGS sequence"/>
</dbReference>
<evidence type="ECO:0000313" key="2">
    <source>
        <dbReference type="EMBL" id="KUJ07334.1"/>
    </source>
</evidence>
<keyword evidence="1" id="KW-1133">Transmembrane helix</keyword>
<sequence>MSEQPAAGPPAALLQVVVADPTANQPAAVARQPVAHQTGISVIRIGGNNIHLDTESVGIICVIIFGIVVVLALISLAIFG</sequence>
<evidence type="ECO:0000256" key="1">
    <source>
        <dbReference type="SAM" id="Phobius"/>
    </source>
</evidence>
<feature type="transmembrane region" description="Helical" evidence="1">
    <location>
        <begin position="57"/>
        <end position="79"/>
    </location>
</feature>
<organism evidence="2 3">
    <name type="scientific">Mollisia scopiformis</name>
    <name type="common">Conifer needle endophyte fungus</name>
    <name type="synonym">Phialocephala scopiformis</name>
    <dbReference type="NCBI Taxonomy" id="149040"/>
    <lineage>
        <taxon>Eukaryota</taxon>
        <taxon>Fungi</taxon>
        <taxon>Dikarya</taxon>
        <taxon>Ascomycota</taxon>
        <taxon>Pezizomycotina</taxon>
        <taxon>Leotiomycetes</taxon>
        <taxon>Helotiales</taxon>
        <taxon>Mollisiaceae</taxon>
        <taxon>Mollisia</taxon>
    </lineage>
</organism>